<dbReference type="EMBL" id="JACHMF010000001">
    <property type="protein sequence ID" value="MBB4691294.1"/>
    <property type="molecule type" value="Genomic_DNA"/>
</dbReference>
<gene>
    <name evidence="2" type="ORF">BKA14_001442</name>
</gene>
<dbReference type="AlphaFoldDB" id="A0A7W7CN16"/>
<evidence type="ECO:0000256" key="1">
    <source>
        <dbReference type="SAM" id="MobiDB-lite"/>
    </source>
</evidence>
<accession>A0A7W7CN16</accession>
<proteinExistence type="predicted"/>
<keyword evidence="3" id="KW-1185">Reference proteome</keyword>
<evidence type="ECO:0000313" key="3">
    <source>
        <dbReference type="Proteomes" id="UP000542742"/>
    </source>
</evidence>
<dbReference type="RefSeq" id="WP_184950126.1">
    <property type="nucleotide sequence ID" value="NZ_BOMC01000006.1"/>
</dbReference>
<sequence>MTAAAQVGPVAGQADRHDRGRTVVREQLGSPAGRVEGARLRTPDVPAPLPFTR</sequence>
<name>A0A7W7CN16_9ACTN</name>
<protein>
    <submittedName>
        <fullName evidence="2">Uncharacterized protein</fullName>
    </submittedName>
</protein>
<feature type="compositionally biased region" description="Basic and acidic residues" evidence="1">
    <location>
        <begin position="14"/>
        <end position="24"/>
    </location>
</feature>
<comment type="caution">
    <text evidence="2">The sequence shown here is derived from an EMBL/GenBank/DDBJ whole genome shotgun (WGS) entry which is preliminary data.</text>
</comment>
<organism evidence="2 3">
    <name type="scientific">Paractinoplanes abujensis</name>
    <dbReference type="NCBI Taxonomy" id="882441"/>
    <lineage>
        <taxon>Bacteria</taxon>
        <taxon>Bacillati</taxon>
        <taxon>Actinomycetota</taxon>
        <taxon>Actinomycetes</taxon>
        <taxon>Micromonosporales</taxon>
        <taxon>Micromonosporaceae</taxon>
        <taxon>Paractinoplanes</taxon>
    </lineage>
</organism>
<evidence type="ECO:0000313" key="2">
    <source>
        <dbReference type="EMBL" id="MBB4691294.1"/>
    </source>
</evidence>
<dbReference type="Proteomes" id="UP000542742">
    <property type="component" value="Unassembled WGS sequence"/>
</dbReference>
<feature type="region of interest" description="Disordered" evidence="1">
    <location>
        <begin position="1"/>
        <end position="53"/>
    </location>
</feature>
<feature type="compositionally biased region" description="Low complexity" evidence="1">
    <location>
        <begin position="1"/>
        <end position="13"/>
    </location>
</feature>
<reference evidence="2 3" key="1">
    <citation type="submission" date="2020-08" db="EMBL/GenBank/DDBJ databases">
        <title>Sequencing the genomes of 1000 actinobacteria strains.</title>
        <authorList>
            <person name="Klenk H.-P."/>
        </authorList>
    </citation>
    <scope>NUCLEOTIDE SEQUENCE [LARGE SCALE GENOMIC DNA]</scope>
    <source>
        <strain evidence="2 3">DSM 45518</strain>
    </source>
</reference>